<feature type="compositionally biased region" description="Basic and acidic residues" evidence="1">
    <location>
        <begin position="1"/>
        <end position="15"/>
    </location>
</feature>
<dbReference type="AlphaFoldDB" id="A0A6V7NY91"/>
<proteinExistence type="predicted"/>
<sequence>MWRVSTEPRSERQGDRLCPSLNDKMTGYVETSLTSPGDLRKGKERNNSYVECKGTTACFLMRTMENSRAMFSSFPSPLISVTIAVAAATRPCPAIAFVVDAIAERISKFLRRPDATSKACIYADLNVHRPKEYWDYETLAV</sequence>
<gene>
    <name evidence="2" type="ORF">CB5_LOCUS6728</name>
</gene>
<accession>A0A6V7NY91</accession>
<evidence type="ECO:0000313" key="2">
    <source>
        <dbReference type="EMBL" id="CAD1823517.1"/>
    </source>
</evidence>
<organism evidence="2">
    <name type="scientific">Ananas comosus var. bracteatus</name>
    <name type="common">red pineapple</name>
    <dbReference type="NCBI Taxonomy" id="296719"/>
    <lineage>
        <taxon>Eukaryota</taxon>
        <taxon>Viridiplantae</taxon>
        <taxon>Streptophyta</taxon>
        <taxon>Embryophyta</taxon>
        <taxon>Tracheophyta</taxon>
        <taxon>Spermatophyta</taxon>
        <taxon>Magnoliopsida</taxon>
        <taxon>Liliopsida</taxon>
        <taxon>Poales</taxon>
        <taxon>Bromeliaceae</taxon>
        <taxon>Bromelioideae</taxon>
        <taxon>Ananas</taxon>
    </lineage>
</organism>
<reference evidence="2" key="1">
    <citation type="submission" date="2020-07" db="EMBL/GenBank/DDBJ databases">
        <authorList>
            <person name="Lin J."/>
        </authorList>
    </citation>
    <scope>NUCLEOTIDE SEQUENCE</scope>
</reference>
<protein>
    <submittedName>
        <fullName evidence="2">Uncharacterized protein</fullName>
    </submittedName>
</protein>
<feature type="region of interest" description="Disordered" evidence="1">
    <location>
        <begin position="1"/>
        <end position="23"/>
    </location>
</feature>
<dbReference type="EMBL" id="LR862143">
    <property type="protein sequence ID" value="CAD1823517.1"/>
    <property type="molecule type" value="Genomic_DNA"/>
</dbReference>
<name>A0A6V7NY91_ANACO</name>
<evidence type="ECO:0000256" key="1">
    <source>
        <dbReference type="SAM" id="MobiDB-lite"/>
    </source>
</evidence>